<dbReference type="PROSITE" id="PS50977">
    <property type="entry name" value="HTH_TETR_2"/>
    <property type="match status" value="1"/>
</dbReference>
<proteinExistence type="predicted"/>
<dbReference type="InterPro" id="IPR050109">
    <property type="entry name" value="HTH-type_TetR-like_transc_reg"/>
</dbReference>
<protein>
    <submittedName>
        <fullName evidence="4">TetR/AcrR family transcriptional regulator</fullName>
    </submittedName>
</protein>
<comment type="caution">
    <text evidence="4">The sequence shown here is derived from an EMBL/GenBank/DDBJ whole genome shotgun (WGS) entry which is preliminary data.</text>
</comment>
<sequence>MSALLSLPEAATPAPNARKPGKLHAILRAAGELFLAEGYAAVSMDAVAKRAGISKATLYAHVPSKEALFGEVVARRCADMAEGMDRVAVHDLPLPQAMRALARFWLKFVLSPESLSVYRTVIAEGVRFPDLARSFFEAGPARGQVHMRNWMAEEQRRGRLRADLDPRRAAVQLASLVRGELFTRVVLGITPEPTDAELDEAVDPAVDTLLRAWAAPEA</sequence>
<dbReference type="InterPro" id="IPR009057">
    <property type="entry name" value="Homeodomain-like_sf"/>
</dbReference>
<dbReference type="SUPFAM" id="SSF46689">
    <property type="entry name" value="Homeodomain-like"/>
    <property type="match status" value="1"/>
</dbReference>
<dbReference type="RefSeq" id="WP_211851659.1">
    <property type="nucleotide sequence ID" value="NZ_JAAGBB010000006.1"/>
</dbReference>
<dbReference type="PROSITE" id="PS01081">
    <property type="entry name" value="HTH_TETR_1"/>
    <property type="match status" value="1"/>
</dbReference>
<gene>
    <name evidence="4" type="ORF">GXW71_06810</name>
</gene>
<dbReference type="InterPro" id="IPR036271">
    <property type="entry name" value="Tet_transcr_reg_TetR-rel_C_sf"/>
</dbReference>
<dbReference type="EMBL" id="JAAGBB010000006">
    <property type="protein sequence ID" value="MBR0664064.1"/>
    <property type="molecule type" value="Genomic_DNA"/>
</dbReference>
<dbReference type="Pfam" id="PF14246">
    <property type="entry name" value="TetR_C_7"/>
    <property type="match status" value="1"/>
</dbReference>
<dbReference type="PANTHER" id="PTHR30055:SF146">
    <property type="entry name" value="HTH-TYPE TRANSCRIPTIONAL DUAL REGULATOR CECR"/>
    <property type="match status" value="1"/>
</dbReference>
<dbReference type="Proteomes" id="UP001196870">
    <property type="component" value="Unassembled WGS sequence"/>
</dbReference>
<evidence type="ECO:0000313" key="5">
    <source>
        <dbReference type="Proteomes" id="UP001196870"/>
    </source>
</evidence>
<dbReference type="SUPFAM" id="SSF48498">
    <property type="entry name" value="Tetracyclin repressor-like, C-terminal domain"/>
    <property type="match status" value="1"/>
</dbReference>
<accession>A0ABS5EUV2</accession>
<evidence type="ECO:0000313" key="4">
    <source>
        <dbReference type="EMBL" id="MBR0664064.1"/>
    </source>
</evidence>
<feature type="domain" description="HTH tetR-type" evidence="3">
    <location>
        <begin position="20"/>
        <end position="80"/>
    </location>
</feature>
<evidence type="ECO:0000256" key="1">
    <source>
        <dbReference type="ARBA" id="ARBA00023125"/>
    </source>
</evidence>
<keyword evidence="5" id="KW-1185">Reference proteome</keyword>
<dbReference type="InterPro" id="IPR039536">
    <property type="entry name" value="TetR_C_Proteobacteria"/>
</dbReference>
<dbReference type="InterPro" id="IPR023772">
    <property type="entry name" value="DNA-bd_HTH_TetR-type_CS"/>
</dbReference>
<dbReference type="PRINTS" id="PR00455">
    <property type="entry name" value="HTHTETR"/>
</dbReference>
<keyword evidence="1 2" id="KW-0238">DNA-binding</keyword>
<dbReference type="Pfam" id="PF00440">
    <property type="entry name" value="TetR_N"/>
    <property type="match status" value="1"/>
</dbReference>
<dbReference type="Gene3D" id="1.10.10.60">
    <property type="entry name" value="Homeodomain-like"/>
    <property type="match status" value="1"/>
</dbReference>
<dbReference type="InterPro" id="IPR001647">
    <property type="entry name" value="HTH_TetR"/>
</dbReference>
<name>A0ABS5EUV2_9PROT</name>
<dbReference type="PANTHER" id="PTHR30055">
    <property type="entry name" value="HTH-TYPE TRANSCRIPTIONAL REGULATOR RUTR"/>
    <property type="match status" value="1"/>
</dbReference>
<reference evidence="5" key="1">
    <citation type="journal article" date="2021" name="Syst. Appl. Microbiol.">
        <title>Roseomonas hellenica sp. nov., isolated from roots of wild-growing Alkanna tinctoria.</title>
        <authorList>
            <person name="Rat A."/>
            <person name="Naranjo H.D."/>
            <person name="Lebbe L."/>
            <person name="Cnockaert M."/>
            <person name="Krigas N."/>
            <person name="Grigoriadou K."/>
            <person name="Maloupa E."/>
            <person name="Willems A."/>
        </authorList>
    </citation>
    <scope>NUCLEOTIDE SEQUENCE [LARGE SCALE GENOMIC DNA]</scope>
    <source>
        <strain evidence="5">LMG 31523</strain>
    </source>
</reference>
<evidence type="ECO:0000259" key="3">
    <source>
        <dbReference type="PROSITE" id="PS50977"/>
    </source>
</evidence>
<dbReference type="Gene3D" id="1.10.357.10">
    <property type="entry name" value="Tetracycline Repressor, domain 2"/>
    <property type="match status" value="1"/>
</dbReference>
<organism evidence="4 5">
    <name type="scientific">Plastoroseomonas hellenica</name>
    <dbReference type="NCBI Taxonomy" id="2687306"/>
    <lineage>
        <taxon>Bacteria</taxon>
        <taxon>Pseudomonadati</taxon>
        <taxon>Pseudomonadota</taxon>
        <taxon>Alphaproteobacteria</taxon>
        <taxon>Acetobacterales</taxon>
        <taxon>Acetobacteraceae</taxon>
        <taxon>Plastoroseomonas</taxon>
    </lineage>
</organism>
<feature type="DNA-binding region" description="H-T-H motif" evidence="2">
    <location>
        <begin position="43"/>
        <end position="62"/>
    </location>
</feature>
<evidence type="ECO:0000256" key="2">
    <source>
        <dbReference type="PROSITE-ProRule" id="PRU00335"/>
    </source>
</evidence>